<dbReference type="InterPro" id="IPR029044">
    <property type="entry name" value="Nucleotide-diphossugar_trans"/>
</dbReference>
<dbReference type="Gene3D" id="3.90.550.20">
    <property type="match status" value="1"/>
</dbReference>
<keyword evidence="1" id="KW-0808">Transferase</keyword>
<evidence type="ECO:0000256" key="1">
    <source>
        <dbReference type="ARBA" id="ARBA00022679"/>
    </source>
</evidence>
<evidence type="ECO:0008006" key="4">
    <source>
        <dbReference type="Google" id="ProtNLM"/>
    </source>
</evidence>
<dbReference type="SUPFAM" id="SSF53448">
    <property type="entry name" value="Nucleotide-diphospho-sugar transferases"/>
    <property type="match status" value="1"/>
</dbReference>
<protein>
    <recommendedName>
        <fullName evidence="4">Glycosyltransferase</fullName>
    </recommendedName>
</protein>
<organism evidence="2 3">
    <name type="scientific">Komagataeibacter medellinensis</name>
    <dbReference type="NCBI Taxonomy" id="1177712"/>
    <lineage>
        <taxon>Bacteria</taxon>
        <taxon>Pseudomonadati</taxon>
        <taxon>Pseudomonadota</taxon>
        <taxon>Alphaproteobacteria</taxon>
        <taxon>Acetobacterales</taxon>
        <taxon>Acetobacteraceae</taxon>
        <taxon>Komagataeibacter</taxon>
    </lineage>
</organism>
<dbReference type="PANTHER" id="PTHR32385">
    <property type="entry name" value="MANNOSYL PHOSPHORYLINOSITOL CERAMIDE SYNTHASE"/>
    <property type="match status" value="1"/>
</dbReference>
<dbReference type="InterPro" id="IPR007577">
    <property type="entry name" value="GlycoTrfase_DXD_sugar-bd_CS"/>
</dbReference>
<dbReference type="PANTHER" id="PTHR32385:SF15">
    <property type="entry name" value="INOSITOL PHOSPHOCERAMIDE MANNOSYLTRANSFERASE 1"/>
    <property type="match status" value="1"/>
</dbReference>
<name>A0ABQ6VUR2_9PROT</name>
<dbReference type="RefSeq" id="WP_153469360.1">
    <property type="nucleotide sequence ID" value="NZ_QYAZ01000001.1"/>
</dbReference>
<keyword evidence="3" id="KW-1185">Reference proteome</keyword>
<accession>A0ABQ6VUR2</accession>
<comment type="caution">
    <text evidence="2">The sequence shown here is derived from an EMBL/GenBank/DDBJ whole genome shotgun (WGS) entry which is preliminary data.</text>
</comment>
<gene>
    <name evidence="2" type="ORF">D3W54_06745</name>
</gene>
<sequence>MSVFHEIKYIHQILILSDGKIPKKIPDFIEKNIKKIRLIYNNCSYKIWSGEEIRALIKNNMPRDVLKAYDDLKPFAYKADLARYVLLYLYGGLYIDIGINIQTKWNIPKNYGIAACRDVSFVTPAWIAIQNGLLWAVPERIEFLNAINYIVLNCNNKFYGINPLYPTGPVLLGRAFVSTLLKEEVGNEGKYQYVGECKPTTPDNDMKNVAYISKSGDVIAFRNKILPGDISHLGIKNGNNYNFMWYSKTVYGETQSNSVVASWSASGPEIRATFNAVQDQNGIHAKNHVKGRISYGPYIKLPAGRYYVKLYFSPDVHFFSISLEVSYGTENRILCKVKKYKFHMSRDNSVIFPIKIPYFMENIEFRLRVGKHFSGSIMSYELIKK</sequence>
<evidence type="ECO:0000313" key="3">
    <source>
        <dbReference type="Proteomes" id="UP000427842"/>
    </source>
</evidence>
<dbReference type="Pfam" id="PF04488">
    <property type="entry name" value="Gly_transf_sug"/>
    <property type="match status" value="1"/>
</dbReference>
<reference evidence="2 3" key="1">
    <citation type="submission" date="2018-09" db="EMBL/GenBank/DDBJ databases">
        <title>Genome sequence and characterization of the bcs clusters for the production of nanocellulose from the low pH resistant strain Komagataeibacter medellinensis ID13488.</title>
        <authorList>
            <person name="Hernandez-Arriaga A.M."/>
            <person name="Del Cerro C."/>
            <person name="Urbina L."/>
            <person name="Eceiza A."/>
            <person name="Retegi A."/>
            <person name="Prieto M.A."/>
        </authorList>
    </citation>
    <scope>NUCLEOTIDE SEQUENCE [LARGE SCALE GENOMIC DNA]</scope>
    <source>
        <strain evidence="2 3">ID13488</strain>
    </source>
</reference>
<dbReference type="EMBL" id="QYAZ01000001">
    <property type="protein sequence ID" value="KAB8123949.1"/>
    <property type="molecule type" value="Genomic_DNA"/>
</dbReference>
<dbReference type="Proteomes" id="UP000427842">
    <property type="component" value="Unassembled WGS sequence"/>
</dbReference>
<evidence type="ECO:0000313" key="2">
    <source>
        <dbReference type="EMBL" id="KAB8123949.1"/>
    </source>
</evidence>
<proteinExistence type="predicted"/>
<dbReference type="InterPro" id="IPR051706">
    <property type="entry name" value="Glycosyltransferase_domain"/>
</dbReference>